<evidence type="ECO:0000256" key="7">
    <source>
        <dbReference type="SAM" id="MobiDB-lite"/>
    </source>
</evidence>
<proteinExistence type="predicted"/>
<feature type="domain" description="OVATE" evidence="8">
    <location>
        <begin position="135"/>
        <end position="199"/>
    </location>
</feature>
<dbReference type="PANTHER" id="PTHR33057">
    <property type="entry name" value="TRANSCRIPTION REPRESSOR OFP7-RELATED"/>
    <property type="match status" value="1"/>
</dbReference>
<dbReference type="PROSITE" id="PS51754">
    <property type="entry name" value="OVATE"/>
    <property type="match status" value="1"/>
</dbReference>
<feature type="region of interest" description="Disordered" evidence="7">
    <location>
        <begin position="208"/>
        <end position="237"/>
    </location>
</feature>
<name>A0AAF0X3R6_DAUCS</name>
<gene>
    <name evidence="9" type="ORF">DCAR_0519352</name>
</gene>
<dbReference type="EMBL" id="CP093347">
    <property type="protein sequence ID" value="WOG99996.1"/>
    <property type="molecule type" value="Genomic_DNA"/>
</dbReference>
<dbReference type="GO" id="GO:0005634">
    <property type="term" value="C:nucleus"/>
    <property type="evidence" value="ECO:0007669"/>
    <property type="project" value="UniProtKB-SubCell"/>
</dbReference>
<dbReference type="PANTHER" id="PTHR33057:SF98">
    <property type="entry name" value="TRANSCRIPTION REPRESSOR OFP18"/>
    <property type="match status" value="1"/>
</dbReference>
<comment type="function">
    <text evidence="6">Transcriptional repressor that regulates multiple aspects of plant growth and development.</text>
</comment>
<dbReference type="GO" id="GO:0045892">
    <property type="term" value="P:negative regulation of DNA-templated transcription"/>
    <property type="evidence" value="ECO:0007669"/>
    <property type="project" value="UniProtKB-UniRule"/>
</dbReference>
<dbReference type="AlphaFoldDB" id="A0AAF0X3R6"/>
<keyword evidence="10" id="KW-1185">Reference proteome</keyword>
<keyword evidence="2 6" id="KW-0678">Repressor</keyword>
<comment type="subcellular location">
    <subcellularLocation>
        <location evidence="1 6">Nucleus</location>
    </subcellularLocation>
</comment>
<evidence type="ECO:0000259" key="8">
    <source>
        <dbReference type="PROSITE" id="PS51754"/>
    </source>
</evidence>
<dbReference type="Proteomes" id="UP000077755">
    <property type="component" value="Chromosome 5"/>
</dbReference>
<dbReference type="NCBIfam" id="TIGR01568">
    <property type="entry name" value="A_thal_3678"/>
    <property type="match status" value="1"/>
</dbReference>
<dbReference type="InterPro" id="IPR006458">
    <property type="entry name" value="Ovate_C"/>
</dbReference>
<organism evidence="9 10">
    <name type="scientific">Daucus carota subsp. sativus</name>
    <name type="common">Carrot</name>
    <dbReference type="NCBI Taxonomy" id="79200"/>
    <lineage>
        <taxon>Eukaryota</taxon>
        <taxon>Viridiplantae</taxon>
        <taxon>Streptophyta</taxon>
        <taxon>Embryophyta</taxon>
        <taxon>Tracheophyta</taxon>
        <taxon>Spermatophyta</taxon>
        <taxon>Magnoliopsida</taxon>
        <taxon>eudicotyledons</taxon>
        <taxon>Gunneridae</taxon>
        <taxon>Pentapetalae</taxon>
        <taxon>asterids</taxon>
        <taxon>campanulids</taxon>
        <taxon>Apiales</taxon>
        <taxon>Apiaceae</taxon>
        <taxon>Apioideae</taxon>
        <taxon>Scandiceae</taxon>
        <taxon>Daucinae</taxon>
        <taxon>Daucus</taxon>
        <taxon>Daucus sect. Daucus</taxon>
    </lineage>
</organism>
<keyword evidence="4 6" id="KW-0804">Transcription</keyword>
<reference evidence="9" key="1">
    <citation type="journal article" date="2016" name="Nat. Genet.">
        <title>A high-quality carrot genome assembly provides new insights into carotenoid accumulation and asterid genome evolution.</title>
        <authorList>
            <person name="Iorizzo M."/>
            <person name="Ellison S."/>
            <person name="Senalik D."/>
            <person name="Zeng P."/>
            <person name="Satapoomin P."/>
            <person name="Huang J."/>
            <person name="Bowman M."/>
            <person name="Iovene M."/>
            <person name="Sanseverino W."/>
            <person name="Cavagnaro P."/>
            <person name="Yildiz M."/>
            <person name="Macko-Podgorni A."/>
            <person name="Moranska E."/>
            <person name="Grzebelus E."/>
            <person name="Grzebelus D."/>
            <person name="Ashrafi H."/>
            <person name="Zheng Z."/>
            <person name="Cheng S."/>
            <person name="Spooner D."/>
            <person name="Van Deynze A."/>
            <person name="Simon P."/>
        </authorList>
    </citation>
    <scope>NUCLEOTIDE SEQUENCE</scope>
    <source>
        <tissue evidence="9">Leaf</tissue>
    </source>
</reference>
<dbReference type="InterPro" id="IPR038933">
    <property type="entry name" value="Ovate"/>
</dbReference>
<evidence type="ECO:0000256" key="3">
    <source>
        <dbReference type="ARBA" id="ARBA00023015"/>
    </source>
</evidence>
<keyword evidence="3 6" id="KW-0805">Transcription regulation</keyword>
<sequence>MKLIPFLHKPTEPAPSSSWPWPSCGIPKTLSFRDEPMHNSVHVATESCFFNSSARDLSADTIEQQEDEDLDKTIENVIRQARLSSERLFFDNHIAEATSPQLKLSKTDKNSTDFNKNNPVTSTSSYISSSDAKLVVMGMDSTNPFEDFKKSMQEVVEASGLNMKGDRDSLDQLLSWYLKFNCKSNHGYIVGAFIDLLVSLEISSASNTTFSSPTTLLSSGTSSCDNEGKSSSDLSSATVATEPPVSVLSFSSNWSNDPCLLTLFEEEDDEEVAAGLDHHLIRDQEANKISETS</sequence>
<evidence type="ECO:0000256" key="4">
    <source>
        <dbReference type="ARBA" id="ARBA00023163"/>
    </source>
</evidence>
<protein>
    <recommendedName>
        <fullName evidence="6">Transcription repressor</fullName>
    </recommendedName>
    <alternativeName>
        <fullName evidence="6">Ovate family protein</fullName>
    </alternativeName>
</protein>
<evidence type="ECO:0000313" key="10">
    <source>
        <dbReference type="Proteomes" id="UP000077755"/>
    </source>
</evidence>
<evidence type="ECO:0000256" key="2">
    <source>
        <dbReference type="ARBA" id="ARBA00022491"/>
    </source>
</evidence>
<keyword evidence="5 6" id="KW-0539">Nucleus</keyword>
<feature type="compositionally biased region" description="Low complexity" evidence="7">
    <location>
        <begin position="208"/>
        <end position="223"/>
    </location>
</feature>
<dbReference type="Pfam" id="PF04844">
    <property type="entry name" value="Ovate"/>
    <property type="match status" value="1"/>
</dbReference>
<evidence type="ECO:0000256" key="6">
    <source>
        <dbReference type="RuleBase" id="RU367028"/>
    </source>
</evidence>
<reference evidence="9" key="2">
    <citation type="submission" date="2022-03" db="EMBL/GenBank/DDBJ databases">
        <title>Draft title - Genomic analysis of global carrot germplasm unveils the trajectory of domestication and the origin of high carotenoid orange carrot.</title>
        <authorList>
            <person name="Iorizzo M."/>
            <person name="Ellison S."/>
            <person name="Senalik D."/>
            <person name="Macko-Podgorni A."/>
            <person name="Grzebelus D."/>
            <person name="Bostan H."/>
            <person name="Rolling W."/>
            <person name="Curaba J."/>
            <person name="Simon P."/>
        </authorList>
    </citation>
    <scope>NUCLEOTIDE SEQUENCE</scope>
    <source>
        <tissue evidence="9">Leaf</tissue>
    </source>
</reference>
<evidence type="ECO:0000313" key="9">
    <source>
        <dbReference type="EMBL" id="WOG99996.1"/>
    </source>
</evidence>
<accession>A0AAF0X3R6</accession>
<evidence type="ECO:0000256" key="5">
    <source>
        <dbReference type="ARBA" id="ARBA00023242"/>
    </source>
</evidence>
<evidence type="ECO:0000256" key="1">
    <source>
        <dbReference type="ARBA" id="ARBA00004123"/>
    </source>
</evidence>